<accession>A0A318UGF9</accession>
<dbReference type="AlphaFoldDB" id="A0A318UGF9"/>
<comment type="caution">
    <text evidence="1">The sequence shown here is derived from an EMBL/GenBank/DDBJ whole genome shotgun (WGS) entry which is preliminary data.</text>
</comment>
<protein>
    <submittedName>
        <fullName evidence="1">Uncharacterized protein</fullName>
    </submittedName>
</protein>
<dbReference type="EMBL" id="QKLU01000003">
    <property type="protein sequence ID" value="PYF75191.1"/>
    <property type="molecule type" value="Genomic_DNA"/>
</dbReference>
<sequence length="42" mass="4959">MPQPIQKNKSLIRRIPEADLRIFLTKKAVLKRQPLNNITEMD</sequence>
<evidence type="ECO:0000313" key="1">
    <source>
        <dbReference type="EMBL" id="PYF75191.1"/>
    </source>
</evidence>
<proteinExistence type="predicted"/>
<organism evidence="1 2">
    <name type="scientific">Pedobacter nutrimenti</name>
    <dbReference type="NCBI Taxonomy" id="1241337"/>
    <lineage>
        <taxon>Bacteria</taxon>
        <taxon>Pseudomonadati</taxon>
        <taxon>Bacteroidota</taxon>
        <taxon>Sphingobacteriia</taxon>
        <taxon>Sphingobacteriales</taxon>
        <taxon>Sphingobacteriaceae</taxon>
        <taxon>Pedobacter</taxon>
    </lineage>
</organism>
<gene>
    <name evidence="1" type="ORF">B0O44_103641</name>
</gene>
<name>A0A318UGF9_9SPHI</name>
<dbReference type="Proteomes" id="UP000248198">
    <property type="component" value="Unassembled WGS sequence"/>
</dbReference>
<evidence type="ECO:0000313" key="2">
    <source>
        <dbReference type="Proteomes" id="UP000248198"/>
    </source>
</evidence>
<keyword evidence="2" id="KW-1185">Reference proteome</keyword>
<reference evidence="1 2" key="1">
    <citation type="submission" date="2018-06" db="EMBL/GenBank/DDBJ databases">
        <title>Genomic Encyclopedia of Archaeal and Bacterial Type Strains, Phase II (KMG-II): from individual species to whole genera.</title>
        <authorList>
            <person name="Goeker M."/>
        </authorList>
    </citation>
    <scope>NUCLEOTIDE SEQUENCE [LARGE SCALE GENOMIC DNA]</scope>
    <source>
        <strain evidence="1 2">DSM 27372</strain>
    </source>
</reference>